<dbReference type="Gene3D" id="3.30.190.20">
    <property type="match status" value="1"/>
</dbReference>
<dbReference type="AlphaFoldDB" id="A0A2G9YRH8"/>
<dbReference type="SUPFAM" id="SSF56808">
    <property type="entry name" value="Ribosomal protein L1"/>
    <property type="match status" value="1"/>
</dbReference>
<gene>
    <name evidence="1" type="ORF">COX39_00645</name>
</gene>
<sequence>QILGKISWDDKKLVENYQTMLSVLPKNQIKSVYICSTMGPSVKVSL</sequence>
<organism evidence="1 2">
    <name type="scientific">Candidatus Nealsonbacteria bacterium CG23_combo_of_CG06-09_8_20_14_all_40_13</name>
    <dbReference type="NCBI Taxonomy" id="1974724"/>
    <lineage>
        <taxon>Bacteria</taxon>
        <taxon>Candidatus Nealsoniibacteriota</taxon>
    </lineage>
</organism>
<evidence type="ECO:0000313" key="2">
    <source>
        <dbReference type="Proteomes" id="UP000231567"/>
    </source>
</evidence>
<evidence type="ECO:0000313" key="1">
    <source>
        <dbReference type="EMBL" id="PIP21847.1"/>
    </source>
</evidence>
<dbReference type="EMBL" id="PCRM01000012">
    <property type="protein sequence ID" value="PIP21847.1"/>
    <property type="molecule type" value="Genomic_DNA"/>
</dbReference>
<dbReference type="Proteomes" id="UP000231567">
    <property type="component" value="Unassembled WGS sequence"/>
</dbReference>
<comment type="caution">
    <text evidence="1">The sequence shown here is derived from an EMBL/GenBank/DDBJ whole genome shotgun (WGS) entry which is preliminary data.</text>
</comment>
<dbReference type="GO" id="GO:0005840">
    <property type="term" value="C:ribosome"/>
    <property type="evidence" value="ECO:0007669"/>
    <property type="project" value="UniProtKB-KW"/>
</dbReference>
<name>A0A2G9YRH8_9BACT</name>
<proteinExistence type="predicted"/>
<keyword evidence="1" id="KW-0687">Ribonucleoprotein</keyword>
<accession>A0A2G9YRH8</accession>
<protein>
    <submittedName>
        <fullName evidence="1">50S ribosomal protein L1</fullName>
    </submittedName>
</protein>
<reference evidence="1 2" key="1">
    <citation type="submission" date="2017-09" db="EMBL/GenBank/DDBJ databases">
        <title>Depth-based differentiation of microbial function through sediment-hosted aquifers and enrichment of novel symbionts in the deep terrestrial subsurface.</title>
        <authorList>
            <person name="Probst A.J."/>
            <person name="Ladd B."/>
            <person name="Jarett J.K."/>
            <person name="Geller-Mcgrath D.E."/>
            <person name="Sieber C.M."/>
            <person name="Emerson J.B."/>
            <person name="Anantharaman K."/>
            <person name="Thomas B.C."/>
            <person name="Malmstrom R."/>
            <person name="Stieglmeier M."/>
            <person name="Klingl A."/>
            <person name="Woyke T."/>
            <person name="Ryan C.M."/>
            <person name="Banfield J.F."/>
        </authorList>
    </citation>
    <scope>NUCLEOTIDE SEQUENCE [LARGE SCALE GENOMIC DNA]</scope>
    <source>
        <strain evidence="1">CG23_combo_of_CG06-09_8_20_14_all_40_13</strain>
    </source>
</reference>
<keyword evidence="1" id="KW-0689">Ribosomal protein</keyword>
<feature type="non-terminal residue" evidence="1">
    <location>
        <position position="1"/>
    </location>
</feature>
<dbReference type="InterPro" id="IPR023674">
    <property type="entry name" value="Ribosomal_uL1-like"/>
</dbReference>